<dbReference type="FunFam" id="1.10.287.180:FF:000001">
    <property type="entry name" value="Transcription elongation factor GreA"/>
    <property type="match status" value="1"/>
</dbReference>
<dbReference type="SUPFAM" id="SSF54534">
    <property type="entry name" value="FKBP-like"/>
    <property type="match status" value="1"/>
</dbReference>
<dbReference type="InterPro" id="IPR036805">
    <property type="entry name" value="Tscrpt_elong_fac_GreA/B_N_sf"/>
</dbReference>
<feature type="domain" description="Transcription elongation factor GreA/GreB C-terminal" evidence="10">
    <location>
        <begin position="83"/>
        <end position="156"/>
    </location>
</feature>
<organism evidence="12 13">
    <name type="scientific">Xanthomonas phaseoli pv. syngonii LMG 9055</name>
    <dbReference type="NCBI Taxonomy" id="1437878"/>
    <lineage>
        <taxon>Bacteria</taxon>
        <taxon>Pseudomonadati</taxon>
        <taxon>Pseudomonadota</taxon>
        <taxon>Gammaproteobacteria</taxon>
        <taxon>Lysobacterales</taxon>
        <taxon>Lysobacteraceae</taxon>
        <taxon>Xanthomonas</taxon>
    </lineage>
</organism>
<dbReference type="GO" id="GO:0003677">
    <property type="term" value="F:DNA binding"/>
    <property type="evidence" value="ECO:0007669"/>
    <property type="project" value="UniProtKB-UniRule"/>
</dbReference>
<dbReference type="GO" id="GO:0070063">
    <property type="term" value="F:RNA polymerase binding"/>
    <property type="evidence" value="ECO:0007669"/>
    <property type="project" value="InterPro"/>
</dbReference>
<dbReference type="NCBIfam" id="NF001263">
    <property type="entry name" value="PRK00226.1-4"/>
    <property type="match status" value="1"/>
</dbReference>
<name>A0A1V9HJV8_9XANT</name>
<evidence type="ECO:0000256" key="5">
    <source>
        <dbReference type="ARBA" id="ARBA00023163"/>
    </source>
</evidence>
<comment type="function">
    <text evidence="6 8 9">Necessary for efficient RNA polymerase transcription elongation past template-encoded arresting sites. The arresting sites in DNA have the property of trapping a certain fraction of elongating RNA polymerases that pass through, resulting in locked ternary complexes. Cleavage of the nascent transcript by cleavage factors such as GreA or GreB allows the resumption of elongation from the new 3'terminus. GreA releases sequences of 2 to 3 nucleotides.</text>
</comment>
<dbReference type="Pfam" id="PF03449">
    <property type="entry name" value="GreA_GreB_N"/>
    <property type="match status" value="1"/>
</dbReference>
<sequence length="158" mass="17399">MRAPMTSKGAQRLREELEHLKSVKRPEVINAIAEARAHGDLKENAEYHAAREQQSFIEGRIKQLESELSHAEIIDITKLSAGNKIVFGATVTLVDTETDEEKRYQIVGDLEADIKMGLIAISSPLARALIGKLEGDSVTIDAPAGQREYEVVSVAYLD</sequence>
<dbReference type="GO" id="GO:0006354">
    <property type="term" value="P:DNA-templated transcription elongation"/>
    <property type="evidence" value="ECO:0007669"/>
    <property type="project" value="TreeGrafter"/>
</dbReference>
<dbReference type="InterPro" id="IPR028624">
    <property type="entry name" value="Tscrpt_elong_fac_GreA/B"/>
</dbReference>
<dbReference type="PROSITE" id="PS00829">
    <property type="entry name" value="GREAB_1"/>
    <property type="match status" value="1"/>
</dbReference>
<dbReference type="GO" id="GO:0032784">
    <property type="term" value="P:regulation of DNA-templated transcription elongation"/>
    <property type="evidence" value="ECO:0007669"/>
    <property type="project" value="UniProtKB-UniRule"/>
</dbReference>
<proteinExistence type="inferred from homology"/>
<dbReference type="NCBIfam" id="NF001264">
    <property type="entry name" value="PRK00226.1-5"/>
    <property type="match status" value="1"/>
</dbReference>
<keyword evidence="12" id="KW-0251">Elongation factor</keyword>
<reference evidence="12 13" key="2">
    <citation type="journal article" date="2017" name="Plant Pathol.">
        <title>Pathogenicity and virulence gene content of Xanthomonas strains infecting Araceae, formerly known as Xanthomonas axonopodis pv. dieffenbachiae.</title>
        <authorList>
            <person name="Constantin E.C."/>
            <person name="Haegeman A."/>
            <person name="Van Vaerenbergh J."/>
            <person name="Baeyen S."/>
            <person name="Van Malderghem C."/>
            <person name="Maes M."/>
            <person name="Cottyn B."/>
        </authorList>
    </citation>
    <scope>NUCLEOTIDE SEQUENCE [LARGE SCALE GENOMIC DNA]</scope>
    <source>
        <strain evidence="13">LMG9055</strain>
    </source>
</reference>
<dbReference type="GO" id="GO:0003746">
    <property type="term" value="F:translation elongation factor activity"/>
    <property type="evidence" value="ECO:0007669"/>
    <property type="project" value="UniProtKB-KW"/>
</dbReference>
<dbReference type="EMBL" id="JPUO02000038">
    <property type="protein sequence ID" value="OQP83171.1"/>
    <property type="molecule type" value="Genomic_DNA"/>
</dbReference>
<comment type="caution">
    <text evidence="12">The sequence shown here is derived from an EMBL/GenBank/DDBJ whole genome shotgun (WGS) entry which is preliminary data.</text>
</comment>
<dbReference type="Gene3D" id="1.10.287.180">
    <property type="entry name" value="Transcription elongation factor, GreA/GreB, N-terminal domain"/>
    <property type="match status" value="1"/>
</dbReference>
<evidence type="ECO:0000256" key="2">
    <source>
        <dbReference type="ARBA" id="ARBA00013729"/>
    </source>
</evidence>
<evidence type="ECO:0000313" key="12">
    <source>
        <dbReference type="EMBL" id="OQP83171.1"/>
    </source>
</evidence>
<accession>A0A1V9HJV8</accession>
<dbReference type="NCBIfam" id="TIGR01462">
    <property type="entry name" value="greA"/>
    <property type="match status" value="1"/>
</dbReference>
<dbReference type="PIRSF" id="PIRSF006092">
    <property type="entry name" value="GreA_GreB"/>
    <property type="match status" value="1"/>
</dbReference>
<gene>
    <name evidence="8" type="primary">greA</name>
    <name evidence="12" type="ORF">IA54_002350</name>
</gene>
<dbReference type="AlphaFoldDB" id="A0A1V9HJV8"/>
<feature type="domain" description="Transcription elongation factor GreA/GreB N-terminal" evidence="11">
    <location>
        <begin position="4"/>
        <end position="73"/>
    </location>
</feature>
<dbReference type="NCBIfam" id="NF001261">
    <property type="entry name" value="PRK00226.1-2"/>
    <property type="match status" value="1"/>
</dbReference>
<protein>
    <recommendedName>
        <fullName evidence="2 8">Transcription elongation factor GreA</fullName>
    </recommendedName>
    <alternativeName>
        <fullName evidence="7 8">Transcript cleavage factor GreA</fullName>
    </alternativeName>
</protein>
<dbReference type="InterPro" id="IPR018151">
    <property type="entry name" value="TF_GreA/GreB_CS"/>
</dbReference>
<dbReference type="Pfam" id="PF01272">
    <property type="entry name" value="GreA_GreB"/>
    <property type="match status" value="1"/>
</dbReference>
<evidence type="ECO:0000256" key="3">
    <source>
        <dbReference type="ARBA" id="ARBA00023015"/>
    </source>
</evidence>
<evidence type="ECO:0000259" key="10">
    <source>
        <dbReference type="Pfam" id="PF01272"/>
    </source>
</evidence>
<evidence type="ECO:0000256" key="1">
    <source>
        <dbReference type="ARBA" id="ARBA00008213"/>
    </source>
</evidence>
<dbReference type="InterPro" id="IPR023459">
    <property type="entry name" value="Tscrpt_elong_fac_GreA/B_fam"/>
</dbReference>
<keyword evidence="5 8" id="KW-0804">Transcription</keyword>
<dbReference type="FunFam" id="3.10.50.30:FF:000001">
    <property type="entry name" value="Transcription elongation factor GreA"/>
    <property type="match status" value="1"/>
</dbReference>
<dbReference type="HAMAP" id="MF_00105">
    <property type="entry name" value="GreA_GreB"/>
    <property type="match status" value="1"/>
</dbReference>
<evidence type="ECO:0000256" key="6">
    <source>
        <dbReference type="ARBA" id="ARBA00024916"/>
    </source>
</evidence>
<dbReference type="PANTHER" id="PTHR30437">
    <property type="entry name" value="TRANSCRIPTION ELONGATION FACTOR GREA"/>
    <property type="match status" value="1"/>
</dbReference>
<dbReference type="Gene3D" id="3.10.50.30">
    <property type="entry name" value="Transcription elongation factor, GreA/GreB, C-terminal domain"/>
    <property type="match status" value="1"/>
</dbReference>
<evidence type="ECO:0000313" key="13">
    <source>
        <dbReference type="Proteomes" id="UP000050343"/>
    </source>
</evidence>
<dbReference type="InterPro" id="IPR001437">
    <property type="entry name" value="Tscrpt_elong_fac_GreA/B_C"/>
</dbReference>
<dbReference type="InterPro" id="IPR036953">
    <property type="entry name" value="GreA/GreB_C_sf"/>
</dbReference>
<evidence type="ECO:0000256" key="4">
    <source>
        <dbReference type="ARBA" id="ARBA00023125"/>
    </source>
</evidence>
<dbReference type="InterPro" id="IPR006359">
    <property type="entry name" value="Tscrpt_elong_fac_GreA"/>
</dbReference>
<evidence type="ECO:0000256" key="7">
    <source>
        <dbReference type="ARBA" id="ARBA00030776"/>
    </source>
</evidence>
<keyword evidence="12" id="KW-0648">Protein biosynthesis</keyword>
<dbReference type="SUPFAM" id="SSF46557">
    <property type="entry name" value="GreA transcript cleavage protein, N-terminal domain"/>
    <property type="match status" value="1"/>
</dbReference>
<evidence type="ECO:0000256" key="8">
    <source>
        <dbReference type="HAMAP-Rule" id="MF_00105"/>
    </source>
</evidence>
<keyword evidence="4 8" id="KW-0238">DNA-binding</keyword>
<dbReference type="InterPro" id="IPR022691">
    <property type="entry name" value="Tscrpt_elong_fac_GreA/B_N"/>
</dbReference>
<evidence type="ECO:0000256" key="9">
    <source>
        <dbReference type="RuleBase" id="RU000556"/>
    </source>
</evidence>
<evidence type="ECO:0000259" key="11">
    <source>
        <dbReference type="Pfam" id="PF03449"/>
    </source>
</evidence>
<keyword evidence="3 8" id="KW-0805">Transcription regulation</keyword>
<dbReference type="Proteomes" id="UP000050343">
    <property type="component" value="Unassembled WGS sequence"/>
</dbReference>
<reference evidence="12 13" key="1">
    <citation type="journal article" date="2016" name="Plant Pathol.">
        <title>Genetic characterization of strains named as Xanthomonas axonopodis pv. dieffenbachiae leads to a taxonomic revision of the X. axonopodis species complex.</title>
        <authorList>
            <person name="Constantin E.C."/>
            <person name="Cleenwerck I."/>
            <person name="Maes M."/>
            <person name="Baeyen S."/>
            <person name="Van Malderghem C."/>
            <person name="De Vos P."/>
            <person name="Cottyn B."/>
        </authorList>
    </citation>
    <scope>NUCLEOTIDE SEQUENCE [LARGE SCALE GENOMIC DNA]</scope>
    <source>
        <strain evidence="13">LMG9055</strain>
    </source>
</reference>
<comment type="similarity">
    <text evidence="1 8 9">Belongs to the GreA/GreB family.</text>
</comment>
<dbReference type="PANTHER" id="PTHR30437:SF4">
    <property type="entry name" value="TRANSCRIPTION ELONGATION FACTOR GREA"/>
    <property type="match status" value="1"/>
</dbReference>